<feature type="transmembrane region" description="Helical" evidence="4">
    <location>
        <begin position="162"/>
        <end position="181"/>
    </location>
</feature>
<dbReference type="Pfam" id="PF00211">
    <property type="entry name" value="Guanylate_cyc"/>
    <property type="match status" value="1"/>
</dbReference>
<reference evidence="6 7" key="1">
    <citation type="submission" date="2020-04" db="EMBL/GenBank/DDBJ databases">
        <title>Flammeovirga sp. SR4, a novel species isolated from seawater.</title>
        <authorList>
            <person name="Wang X."/>
        </authorList>
    </citation>
    <scope>NUCLEOTIDE SEQUENCE [LARGE SCALE GENOMIC DNA]</scope>
    <source>
        <strain evidence="6 7">SR4</strain>
    </source>
</reference>
<dbReference type="SMART" id="SM00044">
    <property type="entry name" value="CYCc"/>
    <property type="match status" value="1"/>
</dbReference>
<dbReference type="Gene3D" id="3.30.70.1230">
    <property type="entry name" value="Nucleotide cyclase"/>
    <property type="match status" value="1"/>
</dbReference>
<dbReference type="PROSITE" id="PS50125">
    <property type="entry name" value="GUANYLATE_CYCLASE_2"/>
    <property type="match status" value="1"/>
</dbReference>
<dbReference type="Proteomes" id="UP000585050">
    <property type="component" value="Unassembled WGS sequence"/>
</dbReference>
<feature type="transmembrane region" description="Helical" evidence="4">
    <location>
        <begin position="24"/>
        <end position="43"/>
    </location>
</feature>
<keyword evidence="7" id="KW-1185">Reference proteome</keyword>
<dbReference type="InterPro" id="IPR050697">
    <property type="entry name" value="Adenylyl/Guanylyl_Cyclase_3/4"/>
</dbReference>
<dbReference type="GO" id="GO:0004016">
    <property type="term" value="F:adenylate cyclase activity"/>
    <property type="evidence" value="ECO:0007669"/>
    <property type="project" value="UniProtKB-ARBA"/>
</dbReference>
<comment type="caution">
    <text evidence="6">The sequence shown here is derived from an EMBL/GenBank/DDBJ whole genome shotgun (WGS) entry which is preliminary data.</text>
</comment>
<dbReference type="RefSeq" id="WP_168882204.1">
    <property type="nucleotide sequence ID" value="NZ_JABAIL010000003.1"/>
</dbReference>
<name>A0A7X8SJQ1_9BACT</name>
<dbReference type="EMBL" id="JABAIL010000003">
    <property type="protein sequence ID" value="NLR91484.1"/>
    <property type="molecule type" value="Genomic_DNA"/>
</dbReference>
<keyword evidence="4" id="KW-1133">Transmembrane helix</keyword>
<dbReference type="GO" id="GO:0006171">
    <property type="term" value="P:cAMP biosynthetic process"/>
    <property type="evidence" value="ECO:0007669"/>
    <property type="project" value="TreeGrafter"/>
</dbReference>
<keyword evidence="3 4" id="KW-0472">Membrane</keyword>
<evidence type="ECO:0000313" key="7">
    <source>
        <dbReference type="Proteomes" id="UP000585050"/>
    </source>
</evidence>
<feature type="transmembrane region" description="Helical" evidence="4">
    <location>
        <begin position="106"/>
        <end position="123"/>
    </location>
</feature>
<feature type="domain" description="Guanylate cyclase" evidence="5">
    <location>
        <begin position="236"/>
        <end position="365"/>
    </location>
</feature>
<evidence type="ECO:0000259" key="5">
    <source>
        <dbReference type="PROSITE" id="PS50125"/>
    </source>
</evidence>
<accession>A0A7X8SJQ1</accession>
<dbReference type="InterPro" id="IPR029787">
    <property type="entry name" value="Nucleotide_cyclase"/>
</dbReference>
<dbReference type="SUPFAM" id="SSF55073">
    <property type="entry name" value="Nucleotide cyclase"/>
    <property type="match status" value="1"/>
</dbReference>
<feature type="transmembrane region" description="Helical" evidence="4">
    <location>
        <begin position="55"/>
        <end position="73"/>
    </location>
</feature>
<dbReference type="AlphaFoldDB" id="A0A7X8SJQ1"/>
<evidence type="ECO:0000256" key="3">
    <source>
        <dbReference type="ARBA" id="ARBA00023136"/>
    </source>
</evidence>
<protein>
    <recommendedName>
        <fullName evidence="5">Guanylate cyclase domain-containing protein</fullName>
    </recommendedName>
</protein>
<dbReference type="CDD" id="cd07302">
    <property type="entry name" value="CHD"/>
    <property type="match status" value="1"/>
</dbReference>
<dbReference type="InterPro" id="IPR001054">
    <property type="entry name" value="A/G_cyclase"/>
</dbReference>
<evidence type="ECO:0000256" key="4">
    <source>
        <dbReference type="SAM" id="Phobius"/>
    </source>
</evidence>
<dbReference type="GO" id="GO:0035556">
    <property type="term" value="P:intracellular signal transduction"/>
    <property type="evidence" value="ECO:0007669"/>
    <property type="project" value="InterPro"/>
</dbReference>
<sequence length="413" mass="46923">MKHLTHLQIWFFSKRHVLAKNKQFYYITQAAYLFGMIAHAMGIPMFYELGIHELVTFNAVFSVPAFLIALILNRRGKHNFAFLWAFLELLFHQVVTTYYLSWDIGAYFWLIYLAGLSFFNSQWQLRTQISLLITVITAFILLFLFCQEGVYSIDINLLKNYYLISGVTVFMVLSLLIYYFVSTTTKAELLLKQEQEVTKKMLHKIEGLFGQQVSREIAAEMIDSEKEIESKQYSATIMFLDIRDFTLLADSRPPSEVAHIQNVVFSALIDIIRVHHGNVLQLLGDGLMAVFGAPRANTTHAQDAVNASFDILDKIKHLSEIGHIPKIRVGIGLNTGDIVAGNLGNDTRKSYSITGKNVIIAARIEPLNKKYNSQLLISESVYTEINSSEIETEELGHIPLKGIELPVNVYKLS</sequence>
<comment type="subcellular location">
    <subcellularLocation>
        <location evidence="1">Cell membrane</location>
        <topology evidence="1">Multi-pass membrane protein</topology>
    </subcellularLocation>
</comment>
<dbReference type="GO" id="GO:0005886">
    <property type="term" value="C:plasma membrane"/>
    <property type="evidence" value="ECO:0007669"/>
    <property type="project" value="UniProtKB-SubCell"/>
</dbReference>
<gene>
    <name evidence="6" type="ORF">HGP29_09720</name>
</gene>
<evidence type="ECO:0000313" key="6">
    <source>
        <dbReference type="EMBL" id="NLR91484.1"/>
    </source>
</evidence>
<keyword evidence="2" id="KW-1003">Cell membrane</keyword>
<proteinExistence type="predicted"/>
<feature type="transmembrane region" description="Helical" evidence="4">
    <location>
        <begin position="130"/>
        <end position="150"/>
    </location>
</feature>
<feature type="transmembrane region" description="Helical" evidence="4">
    <location>
        <begin position="80"/>
        <end position="100"/>
    </location>
</feature>
<evidence type="ECO:0000256" key="1">
    <source>
        <dbReference type="ARBA" id="ARBA00004651"/>
    </source>
</evidence>
<dbReference type="PANTHER" id="PTHR43081:SF17">
    <property type="entry name" value="BLL5647 PROTEIN"/>
    <property type="match status" value="1"/>
</dbReference>
<organism evidence="6 7">
    <name type="scientific">Flammeovirga agarivorans</name>
    <dbReference type="NCBI Taxonomy" id="2726742"/>
    <lineage>
        <taxon>Bacteria</taxon>
        <taxon>Pseudomonadati</taxon>
        <taxon>Bacteroidota</taxon>
        <taxon>Cytophagia</taxon>
        <taxon>Cytophagales</taxon>
        <taxon>Flammeovirgaceae</taxon>
        <taxon>Flammeovirga</taxon>
    </lineage>
</organism>
<keyword evidence="4" id="KW-0812">Transmembrane</keyword>
<evidence type="ECO:0000256" key="2">
    <source>
        <dbReference type="ARBA" id="ARBA00022475"/>
    </source>
</evidence>
<dbReference type="PANTHER" id="PTHR43081">
    <property type="entry name" value="ADENYLATE CYCLASE, TERMINAL-DIFFERENTIATION SPECIFIC-RELATED"/>
    <property type="match status" value="1"/>
</dbReference>